<evidence type="ECO:0000313" key="1">
    <source>
        <dbReference type="EMBL" id="OAD64766.1"/>
    </source>
</evidence>
<reference evidence="1 2" key="1">
    <citation type="submission" date="2016-05" db="EMBL/GenBank/DDBJ databases">
        <title>Draft genome sequence of Pediococcus parvulus 2.6, a probiotic beta-glucan producer strain.</title>
        <authorList>
            <person name="Mohedano M.L."/>
            <person name="Perez-Ramos A."/>
            <person name="Duenas M.T."/>
            <person name="Lamontanara A."/>
            <person name="Orru L."/>
            <person name="Spano G."/>
            <person name="Capozzi V."/>
            <person name="Lopez P."/>
        </authorList>
    </citation>
    <scope>NUCLEOTIDE SEQUENCE [LARGE SCALE GENOMIC DNA]</scope>
    <source>
        <strain evidence="1 2">2.6</strain>
    </source>
</reference>
<dbReference type="Proteomes" id="UP000077280">
    <property type="component" value="Unassembled WGS sequence"/>
</dbReference>
<dbReference type="EMBL" id="LXND01000022">
    <property type="protein sequence ID" value="OAD64766.1"/>
    <property type="molecule type" value="Genomic_DNA"/>
</dbReference>
<evidence type="ECO:0000313" key="2">
    <source>
        <dbReference type="Proteomes" id="UP000077280"/>
    </source>
</evidence>
<sequence length="65" mass="7350">MKVMDLKLPGLAIQILVAGRHTSLNMNGTIKYTVFETAEEALDKAHLVMETLAKDYSEKITVYYM</sequence>
<protein>
    <submittedName>
        <fullName evidence="1">Uncharacterized protein</fullName>
    </submittedName>
</protein>
<organism evidence="1 2">
    <name type="scientific">Pediococcus parvulus</name>
    <dbReference type="NCBI Taxonomy" id="54062"/>
    <lineage>
        <taxon>Bacteria</taxon>
        <taxon>Bacillati</taxon>
        <taxon>Bacillota</taxon>
        <taxon>Bacilli</taxon>
        <taxon>Lactobacillales</taxon>
        <taxon>Lactobacillaceae</taxon>
        <taxon>Pediococcus</taxon>
    </lineage>
</organism>
<gene>
    <name evidence="1" type="ORF">A7K95_02955</name>
</gene>
<name>A0ABX2UHV9_9LACO</name>
<proteinExistence type="predicted"/>
<keyword evidence="2" id="KW-1185">Reference proteome</keyword>
<comment type="caution">
    <text evidence="1">The sequence shown here is derived from an EMBL/GenBank/DDBJ whole genome shotgun (WGS) entry which is preliminary data.</text>
</comment>
<accession>A0ABX2UHV9</accession>